<reference evidence="10 11" key="1">
    <citation type="submission" date="2018-06" db="EMBL/GenBank/DDBJ databases">
        <authorList>
            <consortium name="Pathogen Informatics"/>
            <person name="Doyle S."/>
        </authorList>
    </citation>
    <scope>NUCLEOTIDE SEQUENCE [LARGE SCALE GENOMIC DNA]</scope>
    <source>
        <strain evidence="10 11">NCTC10994</strain>
    </source>
</reference>
<feature type="transmembrane region" description="Helical" evidence="7">
    <location>
        <begin position="256"/>
        <end position="280"/>
    </location>
</feature>
<proteinExistence type="inferred from homology"/>
<evidence type="ECO:0000313" key="11">
    <source>
        <dbReference type="Proteomes" id="UP000249091"/>
    </source>
</evidence>
<evidence type="ECO:0000256" key="6">
    <source>
        <dbReference type="ARBA" id="ARBA00023136"/>
    </source>
</evidence>
<feature type="region of interest" description="Disordered" evidence="8">
    <location>
        <begin position="1"/>
        <end position="44"/>
    </location>
</feature>
<dbReference type="GO" id="GO:0042918">
    <property type="term" value="P:alkanesulfonate transmembrane transport"/>
    <property type="evidence" value="ECO:0007669"/>
    <property type="project" value="UniProtKB-ARBA"/>
</dbReference>
<dbReference type="GO" id="GO:0005886">
    <property type="term" value="C:plasma membrane"/>
    <property type="evidence" value="ECO:0007669"/>
    <property type="project" value="UniProtKB-SubCell"/>
</dbReference>
<gene>
    <name evidence="10" type="primary">ssuC_2</name>
    <name evidence="10" type="ORF">NCTC10994_02506</name>
</gene>
<feature type="transmembrane region" description="Helical" evidence="7">
    <location>
        <begin position="166"/>
        <end position="185"/>
    </location>
</feature>
<dbReference type="EMBL" id="LS483468">
    <property type="protein sequence ID" value="SQI33266.1"/>
    <property type="molecule type" value="Genomic_DNA"/>
</dbReference>
<evidence type="ECO:0000259" key="9">
    <source>
        <dbReference type="PROSITE" id="PS50928"/>
    </source>
</evidence>
<evidence type="ECO:0000256" key="4">
    <source>
        <dbReference type="ARBA" id="ARBA00022692"/>
    </source>
</evidence>
<dbReference type="KEGG" id="rcr:NCTC10994_02506"/>
<keyword evidence="4 7" id="KW-0812">Transmembrane</keyword>
<dbReference type="InterPro" id="IPR035906">
    <property type="entry name" value="MetI-like_sf"/>
</dbReference>
<dbReference type="RefSeq" id="WP_072701283.1">
    <property type="nucleotide sequence ID" value="NZ_JAFBBL010000001.1"/>
</dbReference>
<comment type="similarity">
    <text evidence="7">Belongs to the binding-protein-dependent transport system permease family.</text>
</comment>
<feature type="transmembrane region" description="Helical" evidence="7">
    <location>
        <begin position="47"/>
        <end position="66"/>
    </location>
</feature>
<keyword evidence="3" id="KW-1003">Cell membrane</keyword>
<comment type="subcellular location">
    <subcellularLocation>
        <location evidence="1 7">Cell membrane</location>
        <topology evidence="1 7">Multi-pass membrane protein</topology>
    </subcellularLocation>
</comment>
<dbReference type="Gene3D" id="1.10.3720.10">
    <property type="entry name" value="MetI-like"/>
    <property type="match status" value="1"/>
</dbReference>
<dbReference type="Pfam" id="PF00528">
    <property type="entry name" value="BPD_transp_1"/>
    <property type="match status" value="1"/>
</dbReference>
<name>A0A2X4U0H3_9NOCA</name>
<evidence type="ECO:0000256" key="8">
    <source>
        <dbReference type="SAM" id="MobiDB-lite"/>
    </source>
</evidence>
<feature type="domain" description="ABC transmembrane type-1" evidence="9">
    <location>
        <begin position="100"/>
        <end position="280"/>
    </location>
</feature>
<dbReference type="SUPFAM" id="SSF161098">
    <property type="entry name" value="MetI-like"/>
    <property type="match status" value="1"/>
</dbReference>
<feature type="transmembrane region" description="Helical" evidence="7">
    <location>
        <begin position="144"/>
        <end position="160"/>
    </location>
</feature>
<keyword evidence="11" id="KW-1185">Reference proteome</keyword>
<evidence type="ECO:0000256" key="1">
    <source>
        <dbReference type="ARBA" id="ARBA00004651"/>
    </source>
</evidence>
<feature type="transmembrane region" description="Helical" evidence="7">
    <location>
        <begin position="104"/>
        <end position="124"/>
    </location>
</feature>
<keyword evidence="2 7" id="KW-0813">Transport</keyword>
<sequence>MSVPTVDARRFGSGLAGDGATDQKPDRRGAPDLPPRRGRSRLAPGRPIKFGLAIGPSILLIAWVVASATGQLDPKTLSAPWTVVTTAWDLIGDGRLQSNLFTSVQRAVLGGVIGVFVGVVLALISGLSRIGEALVDGPVQIKRSIPTLALMPLAILWFGIGEEMKVLLIALSVFVPVYINTYSALRGIDSRYVELAETLDLSRAQFVRRVALPGALPGFFTGLRMAVTVAWLALVVVEQVNATSGIGFLMFQARTYGLTDIIIVGLVVYAILGFGSDLLVRSAERKALAWRKTIGS</sequence>
<dbReference type="STRING" id="1219011.GCA_001895045_02706"/>
<evidence type="ECO:0000256" key="5">
    <source>
        <dbReference type="ARBA" id="ARBA00022989"/>
    </source>
</evidence>
<dbReference type="CDD" id="cd06261">
    <property type="entry name" value="TM_PBP2"/>
    <property type="match status" value="1"/>
</dbReference>
<keyword evidence="5 7" id="KW-1133">Transmembrane helix</keyword>
<dbReference type="PANTHER" id="PTHR30151:SF38">
    <property type="entry name" value="ALIPHATIC SULFONATES TRANSPORT PERMEASE PROTEIN SSUC-RELATED"/>
    <property type="match status" value="1"/>
</dbReference>
<dbReference type="InterPro" id="IPR000515">
    <property type="entry name" value="MetI-like"/>
</dbReference>
<evidence type="ECO:0000256" key="2">
    <source>
        <dbReference type="ARBA" id="ARBA00022448"/>
    </source>
</evidence>
<evidence type="ECO:0000256" key="3">
    <source>
        <dbReference type="ARBA" id="ARBA00022475"/>
    </source>
</evidence>
<accession>A0A2X4U0H3</accession>
<evidence type="ECO:0000256" key="7">
    <source>
        <dbReference type="RuleBase" id="RU363032"/>
    </source>
</evidence>
<feature type="compositionally biased region" description="Basic and acidic residues" evidence="8">
    <location>
        <begin position="21"/>
        <end position="30"/>
    </location>
</feature>
<keyword evidence="6 7" id="KW-0472">Membrane</keyword>
<protein>
    <submittedName>
        <fullName evidence="10">ABC transporter permease</fullName>
    </submittedName>
</protein>
<dbReference type="Proteomes" id="UP000249091">
    <property type="component" value="Chromosome 1"/>
</dbReference>
<dbReference type="PANTHER" id="PTHR30151">
    <property type="entry name" value="ALKANE SULFONATE ABC TRANSPORTER-RELATED, MEMBRANE SUBUNIT"/>
    <property type="match status" value="1"/>
</dbReference>
<evidence type="ECO:0000313" key="10">
    <source>
        <dbReference type="EMBL" id="SQI33266.1"/>
    </source>
</evidence>
<organism evidence="10 11">
    <name type="scientific">Rhodococcus coprophilus</name>
    <dbReference type="NCBI Taxonomy" id="38310"/>
    <lineage>
        <taxon>Bacteria</taxon>
        <taxon>Bacillati</taxon>
        <taxon>Actinomycetota</taxon>
        <taxon>Actinomycetes</taxon>
        <taxon>Mycobacteriales</taxon>
        <taxon>Nocardiaceae</taxon>
        <taxon>Rhodococcus</taxon>
    </lineage>
</organism>
<dbReference type="FunFam" id="1.10.3720.10:FF:000003">
    <property type="entry name" value="Aliphatic sulfonate ABC transporter permease"/>
    <property type="match status" value="1"/>
</dbReference>
<dbReference type="PROSITE" id="PS50928">
    <property type="entry name" value="ABC_TM1"/>
    <property type="match status" value="1"/>
</dbReference>
<dbReference type="AlphaFoldDB" id="A0A2X4U0H3"/>